<keyword evidence="3 5" id="KW-0963">Cytoplasm</keyword>
<dbReference type="Proteomes" id="UP000184267">
    <property type="component" value="Unassembled WGS sequence"/>
</dbReference>
<dbReference type="Pfam" id="PF23936">
    <property type="entry name" value="HB_ELP1"/>
    <property type="match status" value="1"/>
</dbReference>
<dbReference type="InterPro" id="IPR056164">
    <property type="entry name" value="Beta-prop_ELP1_1st"/>
</dbReference>
<dbReference type="Pfam" id="PF23797">
    <property type="entry name" value="Beta-prop_ELP1_2nd"/>
    <property type="match status" value="1"/>
</dbReference>
<dbReference type="STRING" id="154538.A0A1M2VG14"/>
<evidence type="ECO:0000259" key="12">
    <source>
        <dbReference type="Pfam" id="PF23936"/>
    </source>
</evidence>
<dbReference type="InterPro" id="IPR056166">
    <property type="entry name" value="TPR_ELP1"/>
</dbReference>
<sequence length="1360" mass="149809">MRNLTLWRSSHVSLAASDLSTSADPSSITAVAVDLDQDALLAATEQKDALNDGEVNIAIWRVLEGPENDAPSLVTSFPTPTQLAANPWSKGTAKRRAQSKDVEIVLLHVLPDAHSLAVITRAGDITTVALDEDTPSAEVVGSIEGGVMGAAWSPDDTLLVLVTGEDKLLLMTSTFDVLSEGPLHPKEFGQDTPINVGWGAKHTQFHGSLGKAAAKSSVPSTAVGASPDDDGHVRVSWRGDGAFFTVSVLEGATETDARPHRTVRVYSREAALQTTAEPVPGLEHTLSWRPSGNLIVATQRFGDVPGETAQSPDSGSGLGQGRDGRHDIVFFERNGLRHGELTLRESHNVEQAVSEQRRWGYRVRELGWSSDSNVLSVWIERQDGDLVQLWTMENYHWYLKQEVTAPPSEDVAAGRFTSVRWHPEDASRLILTTSSSIIQRTYAWDTFASPSQPPLDSGSVAVIDGTSVLLTPFRSQNVPPPMASHTLALQLPSSLQPTLPKRTPVPIHAAFSSARDLLAVLWEVGILQVYDLQTRLGPGRGKVVDPVLAWSGSLGPKSYRQVAFAANGAGADIRLAVLGSDPGGDAVDVVSVVDISGNELAQTTDVAFVAHNGRLIVSSNIAWEAPDGEILEVDTGTRSASEVAKFPEFCFWTSHTLVSTDDNASPASLYIGLSRGGKLHIANGDASRTLAANANSFTVTPGFLIFTTTAHVAQFAPLKSLGALLAAPEAPLPEFESRRVERGSRIVTAVPSTMSLVLQMPRGNLETINPRPLVMEIVRQDIDGGHYGKAFAACRKHRVDFNVFVEHDEEVFIKGIPSFVEQVSDVDYINLFLTSLGQGPLPSDVVARICDEVRAELERKDLKAYVNSILTAHVVKRPPDHEAGLALLLRLKESDPELVEDAVKYIIFLVDADKLFDTALGMYDFALVLMVAQHAQKDPREYLPFLRGLRALDQHYQRFRIDDHLRRYEKALTGLSLAGSERFEEAMAYVEKHQLYDHALSIWRNTDKYQAVLNIYGDWLFERRDFRDAAFVFRQANRLEKAMIAHEKALDWQELFELAVQPALSDEELKDTAYRVSEDLVAKKRTSEAANVLLDYAKDVRAAVIALVEGSHFSEARRIVVLHRHPELLEEIIHPGALECRARLTEDMGEMREQLRKQVSRLKELRVRKVEEPEAFYGVEDTDLHNVDVMTDISMAPTMFTRYTVAPSAMSKTSSKRSSRSKRKMERKVGSGRKGTVDEEEYLLKSIGKLVAKFNTTQADCASLLPHLLQFTDEHRTEAASLQQELSELAGELTEAVEEIWKKTPESEEGTEAAPAPAMDSWAARMEAHEKQKHVNPVDKVAKPDLARPEWKLRLPDARA</sequence>
<feature type="region of interest" description="Disordered" evidence="7">
    <location>
        <begin position="304"/>
        <end position="323"/>
    </location>
</feature>
<keyword evidence="14" id="KW-1185">Reference proteome</keyword>
<feature type="domain" description="ELP1 first N-terminal beta-propeller" evidence="8">
    <location>
        <begin position="1"/>
        <end position="424"/>
    </location>
</feature>
<dbReference type="PANTHER" id="PTHR12747:SF0">
    <property type="entry name" value="ELONGATOR COMPLEX PROTEIN 1"/>
    <property type="match status" value="1"/>
</dbReference>
<gene>
    <name evidence="13" type="ORF">TRAPUB_2628</name>
</gene>
<protein>
    <recommendedName>
        <fullName evidence="5">Elongator complex protein 1</fullName>
    </recommendedName>
</protein>
<organism evidence="13 14">
    <name type="scientific">Trametes pubescens</name>
    <name type="common">White-rot fungus</name>
    <dbReference type="NCBI Taxonomy" id="154538"/>
    <lineage>
        <taxon>Eukaryota</taxon>
        <taxon>Fungi</taxon>
        <taxon>Dikarya</taxon>
        <taxon>Basidiomycota</taxon>
        <taxon>Agaricomycotina</taxon>
        <taxon>Agaricomycetes</taxon>
        <taxon>Polyporales</taxon>
        <taxon>Polyporaceae</taxon>
        <taxon>Trametes</taxon>
    </lineage>
</organism>
<dbReference type="OMA" id="WRESLYC"/>
<evidence type="ECO:0000259" key="8">
    <source>
        <dbReference type="Pfam" id="PF04762"/>
    </source>
</evidence>
<dbReference type="GO" id="GO:0033588">
    <property type="term" value="C:elongator holoenzyme complex"/>
    <property type="evidence" value="ECO:0007669"/>
    <property type="project" value="InterPro"/>
</dbReference>
<evidence type="ECO:0000259" key="11">
    <source>
        <dbReference type="Pfam" id="PF23925"/>
    </source>
</evidence>
<dbReference type="GO" id="GO:0005634">
    <property type="term" value="C:nucleus"/>
    <property type="evidence" value="ECO:0007669"/>
    <property type="project" value="UniProtKB-SubCell"/>
</dbReference>
<dbReference type="Pfam" id="PF04762">
    <property type="entry name" value="Beta-prop_ELP1_1st"/>
    <property type="match status" value="1"/>
</dbReference>
<evidence type="ECO:0000256" key="4">
    <source>
        <dbReference type="ARBA" id="ARBA00022694"/>
    </source>
</evidence>
<feature type="domain" description="ELP1 alpha-solenoid" evidence="11">
    <location>
        <begin position="771"/>
        <end position="837"/>
    </location>
</feature>
<feature type="region of interest" description="Disordered" evidence="7">
    <location>
        <begin position="1206"/>
        <end position="1235"/>
    </location>
</feature>
<dbReference type="OrthoDB" id="40048at2759"/>
<keyword evidence="5" id="KW-0539">Nucleus</keyword>
<feature type="domain" description="ELP1 TPR" evidence="10">
    <location>
        <begin position="956"/>
        <end position="1118"/>
    </location>
</feature>
<evidence type="ECO:0000256" key="7">
    <source>
        <dbReference type="SAM" id="MobiDB-lite"/>
    </source>
</evidence>
<evidence type="ECO:0000259" key="9">
    <source>
        <dbReference type="Pfam" id="PF23797"/>
    </source>
</evidence>
<dbReference type="InterPro" id="IPR056169">
    <property type="entry name" value="HB_ELP1"/>
</dbReference>
<comment type="subcellular location">
    <subcellularLocation>
        <location evidence="5">Cytoplasm</location>
    </subcellularLocation>
    <subcellularLocation>
        <location evidence="5">Nucleus</location>
    </subcellularLocation>
</comment>
<feature type="domain" description="ELP1 N-terminal second beta-propeller" evidence="9">
    <location>
        <begin position="462"/>
        <end position="747"/>
    </location>
</feature>
<evidence type="ECO:0000256" key="1">
    <source>
        <dbReference type="ARBA" id="ARBA00005043"/>
    </source>
</evidence>
<dbReference type="Pfam" id="PF23878">
    <property type="entry name" value="TPR_ELP1"/>
    <property type="match status" value="1"/>
</dbReference>
<dbReference type="Pfam" id="PF23925">
    <property type="entry name" value="A-sol_ELP1"/>
    <property type="match status" value="2"/>
</dbReference>
<comment type="pathway">
    <text evidence="1">tRNA modification; 5-methoxycarbonylmethyl-2-thiouridine-tRNA biosynthesis.</text>
</comment>
<evidence type="ECO:0000256" key="3">
    <source>
        <dbReference type="ARBA" id="ARBA00022490"/>
    </source>
</evidence>
<reference evidence="13 14" key="1">
    <citation type="submission" date="2016-10" db="EMBL/GenBank/DDBJ databases">
        <title>Genome sequence of the basidiomycete white-rot fungus Trametes pubescens.</title>
        <authorList>
            <person name="Makela M.R."/>
            <person name="Granchi Z."/>
            <person name="Peng M."/>
            <person name="De Vries R.P."/>
            <person name="Grigoriev I."/>
            <person name="Riley R."/>
            <person name="Hilden K."/>
        </authorList>
    </citation>
    <scope>NUCLEOTIDE SEQUENCE [LARGE SCALE GENOMIC DNA]</scope>
    <source>
        <strain evidence="13 14">FBCC735</strain>
    </source>
</reference>
<dbReference type="GO" id="GO:0000049">
    <property type="term" value="F:tRNA binding"/>
    <property type="evidence" value="ECO:0007669"/>
    <property type="project" value="TreeGrafter"/>
</dbReference>
<accession>A0A1M2VG14</accession>
<dbReference type="SUPFAM" id="SSF69322">
    <property type="entry name" value="Tricorn protease domain 2"/>
    <property type="match status" value="1"/>
</dbReference>
<evidence type="ECO:0000259" key="10">
    <source>
        <dbReference type="Pfam" id="PF23878"/>
    </source>
</evidence>
<dbReference type="UniPathway" id="UPA00988"/>
<dbReference type="InterPro" id="IPR056165">
    <property type="entry name" value="Beta-prop_ELP1_2nd"/>
</dbReference>
<dbReference type="SUPFAM" id="SSF82171">
    <property type="entry name" value="DPP6 N-terminal domain-like"/>
    <property type="match status" value="1"/>
</dbReference>
<evidence type="ECO:0000256" key="5">
    <source>
        <dbReference type="PIRNR" id="PIRNR017233"/>
    </source>
</evidence>
<dbReference type="GO" id="GO:0005829">
    <property type="term" value="C:cytosol"/>
    <property type="evidence" value="ECO:0007669"/>
    <property type="project" value="TreeGrafter"/>
</dbReference>
<evidence type="ECO:0000313" key="14">
    <source>
        <dbReference type="Proteomes" id="UP000184267"/>
    </source>
</evidence>
<dbReference type="InterPro" id="IPR006849">
    <property type="entry name" value="Elp1"/>
</dbReference>
<proteinExistence type="inferred from homology"/>
<feature type="domain" description="ELP1 alpha-solenoid" evidence="11">
    <location>
        <begin position="846"/>
        <end position="948"/>
    </location>
</feature>
<comment type="similarity">
    <text evidence="2 5">Belongs to the ELP1/IKA1 family.</text>
</comment>
<evidence type="ECO:0000256" key="2">
    <source>
        <dbReference type="ARBA" id="ARBA00006086"/>
    </source>
</evidence>
<dbReference type="InterPro" id="IPR056167">
    <property type="entry name" value="A-sol_ELP1"/>
</dbReference>
<feature type="domain" description="ELP1 three-helical bundle" evidence="12">
    <location>
        <begin position="1128"/>
        <end position="1300"/>
    </location>
</feature>
<evidence type="ECO:0000313" key="13">
    <source>
        <dbReference type="EMBL" id="OJT06551.1"/>
    </source>
</evidence>
<feature type="coiled-coil region" evidence="6">
    <location>
        <begin position="1272"/>
        <end position="1299"/>
    </location>
</feature>
<dbReference type="EMBL" id="MNAD01001304">
    <property type="protein sequence ID" value="OJT06551.1"/>
    <property type="molecule type" value="Genomic_DNA"/>
</dbReference>
<keyword evidence="4" id="KW-0819">tRNA processing</keyword>
<keyword evidence="6" id="KW-0175">Coiled coil</keyword>
<dbReference type="GO" id="GO:0002926">
    <property type="term" value="P:tRNA wobble base 5-methoxycarbonylmethyl-2-thiouridinylation"/>
    <property type="evidence" value="ECO:0007669"/>
    <property type="project" value="TreeGrafter"/>
</dbReference>
<feature type="compositionally biased region" description="Basic residues" evidence="7">
    <location>
        <begin position="1214"/>
        <end position="1226"/>
    </location>
</feature>
<comment type="function">
    <text evidence="5">Component of the elongator complex which is required for multiple tRNA modifications, including mcm5U (5-methoxycarbonylmethyl uridine), mcm5s2U (5-methoxycarbonylmethyl-2-thiouridine), and ncm5U (5-carbamoylmethyl uridine). The elongator complex catalyzes formation of carboxymethyluridine in the wobble base at position 34 in tRNAs.</text>
</comment>
<feature type="region of interest" description="Disordered" evidence="7">
    <location>
        <begin position="1327"/>
        <end position="1360"/>
    </location>
</feature>
<comment type="caution">
    <text evidence="13">The sequence shown here is derived from an EMBL/GenBank/DDBJ whole genome shotgun (WGS) entry which is preliminary data.</text>
</comment>
<feature type="compositionally biased region" description="Basic and acidic residues" evidence="7">
    <location>
        <begin position="1336"/>
        <end position="1360"/>
    </location>
</feature>
<name>A0A1M2VG14_TRAPU</name>
<dbReference type="PIRSF" id="PIRSF017233">
    <property type="entry name" value="IKAP"/>
    <property type="match status" value="1"/>
</dbReference>
<evidence type="ECO:0000256" key="6">
    <source>
        <dbReference type="SAM" id="Coils"/>
    </source>
</evidence>
<dbReference type="PANTHER" id="PTHR12747">
    <property type="entry name" value="ELONGATOR COMPLEX PROTEIN 1"/>
    <property type="match status" value="1"/>
</dbReference>